<dbReference type="SUPFAM" id="SSF53098">
    <property type="entry name" value="Ribonuclease H-like"/>
    <property type="match status" value="1"/>
</dbReference>
<keyword evidence="4" id="KW-0862">Zinc</keyword>
<name>A0ABM4DBX4_HYDVU</name>
<feature type="region of interest" description="Disordered" evidence="6">
    <location>
        <begin position="446"/>
        <end position="500"/>
    </location>
</feature>
<organism evidence="8 9">
    <name type="scientific">Hydra vulgaris</name>
    <name type="common">Hydra</name>
    <name type="synonym">Hydra attenuata</name>
    <dbReference type="NCBI Taxonomy" id="6087"/>
    <lineage>
        <taxon>Eukaryota</taxon>
        <taxon>Metazoa</taxon>
        <taxon>Cnidaria</taxon>
        <taxon>Hydrozoa</taxon>
        <taxon>Hydroidolina</taxon>
        <taxon>Anthoathecata</taxon>
        <taxon>Aplanulata</taxon>
        <taxon>Hydridae</taxon>
        <taxon>Hydra</taxon>
    </lineage>
</organism>
<dbReference type="SMART" id="SM00614">
    <property type="entry name" value="ZnF_BED"/>
    <property type="match status" value="1"/>
</dbReference>
<evidence type="ECO:0000256" key="6">
    <source>
        <dbReference type="SAM" id="MobiDB-lite"/>
    </source>
</evidence>
<keyword evidence="3" id="KW-0863">Zinc-finger</keyword>
<evidence type="ECO:0000313" key="8">
    <source>
        <dbReference type="Proteomes" id="UP001652625"/>
    </source>
</evidence>
<feature type="compositionally biased region" description="Low complexity" evidence="6">
    <location>
        <begin position="470"/>
        <end position="482"/>
    </location>
</feature>
<gene>
    <name evidence="9" type="primary">LOC136089717</name>
</gene>
<dbReference type="InterPro" id="IPR052035">
    <property type="entry name" value="ZnF_BED_domain_contain"/>
</dbReference>
<protein>
    <submittedName>
        <fullName evidence="9">Zinc finger BED domain-containing protein 4-like</fullName>
    </submittedName>
</protein>
<feature type="domain" description="HAT C-terminal dimerisation" evidence="7">
    <location>
        <begin position="530"/>
        <end position="610"/>
    </location>
</feature>
<keyword evidence="2" id="KW-0479">Metal-binding</keyword>
<reference evidence="9" key="1">
    <citation type="submission" date="2025-08" db="UniProtKB">
        <authorList>
            <consortium name="RefSeq"/>
        </authorList>
    </citation>
    <scope>IDENTIFICATION</scope>
</reference>
<dbReference type="RefSeq" id="XP_065671856.1">
    <property type="nucleotide sequence ID" value="XM_065815784.1"/>
</dbReference>
<sequence>MADSNNGNCRSIVWEFFSRQKTNGNRIIDICKIGTCKLPVQCPTGATTGLYAHLRAAHPKAHKECVARNEENRKRKLAEQELKNENKKQSKADDLFNKKAHWSSSHPNAIAITNSVGRMLALDMLPYDFVEGRGFKELMKLMEPQYLVPSRTTFSRSVVPELYCSVKQKTANEIYRDFEDIPSYSFTTDLWTSRAQDPFIYFRLSYVSPEFELKTFALENKPFPGEHTGESILESLDKTIDNWELPRTVPIYALRDNGSNMKSAMNLLQSLYDLSCFDHTLQLTINDAVSEINGMKTVFYSKSRRIVSHYHHSCQATQNLHREQKRLGKKLAEGYHTILAPFEQASRELSGKNYPTLSMKIPALHGLNQQLQRFINNPSHKGCGVLIARKLKLKLDRRFPQLISALPDAACTFLDPQYKSIFFSEQQQATVVESLHQYSKEFRSHGSTGVGGGGHCASSDRDTNLIQGTSASDGAPAPAFGSAGPGSGPGRTSAATSKPSSLWDDFDSMLTTATANRMLPVDDAASVQEEVRMYMIEPPIGRNANVLNWWKVNHHRLPKLSRIARALLAIPATSVNLERLISTSSNIVTRRRCNLLSEHVAELTYIHENL</sequence>
<evidence type="ECO:0000256" key="5">
    <source>
        <dbReference type="ARBA" id="ARBA00023242"/>
    </source>
</evidence>
<dbReference type="InterPro" id="IPR012337">
    <property type="entry name" value="RNaseH-like_sf"/>
</dbReference>
<keyword evidence="8" id="KW-1185">Reference proteome</keyword>
<accession>A0ABM4DBX4</accession>
<keyword evidence="5" id="KW-0539">Nucleus</keyword>
<dbReference type="PANTHER" id="PTHR46481">
    <property type="entry name" value="ZINC FINGER BED DOMAIN-CONTAINING PROTEIN 4"/>
    <property type="match status" value="1"/>
</dbReference>
<dbReference type="GeneID" id="136089717"/>
<evidence type="ECO:0000259" key="7">
    <source>
        <dbReference type="Pfam" id="PF05699"/>
    </source>
</evidence>
<dbReference type="InterPro" id="IPR008906">
    <property type="entry name" value="HATC_C_dom"/>
</dbReference>
<dbReference type="Pfam" id="PF05699">
    <property type="entry name" value="Dimer_Tnp_hAT"/>
    <property type="match status" value="1"/>
</dbReference>
<evidence type="ECO:0000256" key="2">
    <source>
        <dbReference type="ARBA" id="ARBA00022723"/>
    </source>
</evidence>
<dbReference type="PANTHER" id="PTHR46481:SF10">
    <property type="entry name" value="ZINC FINGER BED DOMAIN-CONTAINING PROTEIN 39"/>
    <property type="match status" value="1"/>
</dbReference>
<evidence type="ECO:0000313" key="9">
    <source>
        <dbReference type="RefSeq" id="XP_065671856.1"/>
    </source>
</evidence>
<dbReference type="SUPFAM" id="SSF140996">
    <property type="entry name" value="Hermes dimerisation domain"/>
    <property type="match status" value="1"/>
</dbReference>
<evidence type="ECO:0000256" key="1">
    <source>
        <dbReference type="ARBA" id="ARBA00004123"/>
    </source>
</evidence>
<proteinExistence type="predicted"/>
<comment type="subcellular location">
    <subcellularLocation>
        <location evidence="1">Nucleus</location>
    </subcellularLocation>
</comment>
<dbReference type="Proteomes" id="UP001652625">
    <property type="component" value="Chromosome 13"/>
</dbReference>
<evidence type="ECO:0000256" key="3">
    <source>
        <dbReference type="ARBA" id="ARBA00022771"/>
    </source>
</evidence>
<evidence type="ECO:0000256" key="4">
    <source>
        <dbReference type="ARBA" id="ARBA00022833"/>
    </source>
</evidence>